<dbReference type="AlphaFoldDB" id="A0A4R2NF98"/>
<dbReference type="InterPro" id="IPR011335">
    <property type="entry name" value="Restrct_endonuc-II-like"/>
</dbReference>
<evidence type="ECO:0000313" key="7">
    <source>
        <dbReference type="EMBL" id="TCP19963.1"/>
    </source>
</evidence>
<keyword evidence="1" id="KW-0540">Nuclease</keyword>
<name>A0A4R2NF98_RHOAD</name>
<keyword evidence="8" id="KW-1185">Reference proteome</keyword>
<evidence type="ECO:0000256" key="4">
    <source>
        <dbReference type="ARBA" id="ARBA00022801"/>
    </source>
</evidence>
<dbReference type="GO" id="GO:0004519">
    <property type="term" value="F:endonuclease activity"/>
    <property type="evidence" value="ECO:0007669"/>
    <property type="project" value="UniProtKB-KW"/>
</dbReference>
<accession>A0A4R2NF98</accession>
<dbReference type="Proteomes" id="UP000295733">
    <property type="component" value="Unassembled WGS sequence"/>
</dbReference>
<evidence type="ECO:0000256" key="1">
    <source>
        <dbReference type="ARBA" id="ARBA00022722"/>
    </source>
</evidence>
<dbReference type="PIRSF" id="PIRSF018267">
    <property type="entry name" value="VSR_endonuc"/>
    <property type="match status" value="1"/>
</dbReference>
<gene>
    <name evidence="7" type="ORF">EV656_12413</name>
</gene>
<evidence type="ECO:0000256" key="2">
    <source>
        <dbReference type="ARBA" id="ARBA00022759"/>
    </source>
</evidence>
<sequence>MAKIKGRDTKPELRLRSALHRMGLRFRVCRKDLPGKPDVVFPRHRLAVQVRGCFWHQHEGCTAGRLPRSNLDYWRPKLEGNVRRDAEKDEALRALGWRVLVVWECELKTDEGLAETVQRVLDALGR</sequence>
<keyword evidence="5" id="KW-0234">DNA repair</keyword>
<proteinExistence type="inferred from homology"/>
<protein>
    <submittedName>
        <fullName evidence="7">T/G mismatch-specific endonuclease</fullName>
    </submittedName>
</protein>
<keyword evidence="3" id="KW-0227">DNA damage</keyword>
<organism evidence="7 8">
    <name type="scientific">Rhodovulum adriaticum</name>
    <name type="common">Rhodopseudomonas adriatica</name>
    <dbReference type="NCBI Taxonomy" id="35804"/>
    <lineage>
        <taxon>Bacteria</taxon>
        <taxon>Pseudomonadati</taxon>
        <taxon>Pseudomonadota</taxon>
        <taxon>Alphaproteobacteria</taxon>
        <taxon>Rhodobacterales</taxon>
        <taxon>Paracoccaceae</taxon>
        <taxon>Rhodovulum</taxon>
    </lineage>
</organism>
<dbReference type="InterPro" id="IPR004603">
    <property type="entry name" value="DNA_mismatch_endonuc_vsr"/>
</dbReference>
<keyword evidence="4" id="KW-0378">Hydrolase</keyword>
<dbReference type="CDD" id="cd00221">
    <property type="entry name" value="Vsr"/>
    <property type="match status" value="1"/>
</dbReference>
<dbReference type="NCBIfam" id="TIGR00632">
    <property type="entry name" value="vsr"/>
    <property type="match status" value="1"/>
</dbReference>
<keyword evidence="2 7" id="KW-0255">Endonuclease</keyword>
<evidence type="ECO:0000256" key="6">
    <source>
        <dbReference type="ARBA" id="ARBA00029466"/>
    </source>
</evidence>
<dbReference type="Gene3D" id="3.40.960.10">
    <property type="entry name" value="VSR Endonuclease"/>
    <property type="match status" value="1"/>
</dbReference>
<dbReference type="GO" id="GO:0006298">
    <property type="term" value="P:mismatch repair"/>
    <property type="evidence" value="ECO:0007669"/>
    <property type="project" value="InterPro"/>
</dbReference>
<dbReference type="Pfam" id="PF03852">
    <property type="entry name" value="Vsr"/>
    <property type="match status" value="1"/>
</dbReference>
<evidence type="ECO:0000256" key="5">
    <source>
        <dbReference type="ARBA" id="ARBA00023204"/>
    </source>
</evidence>
<comment type="similarity">
    <text evidence="6">Belongs to the Vsr family.</text>
</comment>
<dbReference type="SUPFAM" id="SSF52980">
    <property type="entry name" value="Restriction endonuclease-like"/>
    <property type="match status" value="1"/>
</dbReference>
<reference evidence="7 8" key="1">
    <citation type="submission" date="2019-03" db="EMBL/GenBank/DDBJ databases">
        <title>Genomic Encyclopedia of Type Strains, Phase IV (KMG-IV): sequencing the most valuable type-strain genomes for metagenomic binning, comparative biology and taxonomic classification.</title>
        <authorList>
            <person name="Goeker M."/>
        </authorList>
    </citation>
    <scope>NUCLEOTIDE SEQUENCE [LARGE SCALE GENOMIC DNA]</scope>
    <source>
        <strain evidence="7 8">DSM 2781</strain>
    </source>
</reference>
<dbReference type="EMBL" id="SLXL01000024">
    <property type="protein sequence ID" value="TCP19963.1"/>
    <property type="molecule type" value="Genomic_DNA"/>
</dbReference>
<evidence type="ECO:0000313" key="8">
    <source>
        <dbReference type="Proteomes" id="UP000295733"/>
    </source>
</evidence>
<dbReference type="GO" id="GO:0016787">
    <property type="term" value="F:hydrolase activity"/>
    <property type="evidence" value="ECO:0007669"/>
    <property type="project" value="UniProtKB-KW"/>
</dbReference>
<evidence type="ECO:0000256" key="3">
    <source>
        <dbReference type="ARBA" id="ARBA00022763"/>
    </source>
</evidence>
<comment type="caution">
    <text evidence="7">The sequence shown here is derived from an EMBL/GenBank/DDBJ whole genome shotgun (WGS) entry which is preliminary data.</text>
</comment>